<reference evidence="1" key="1">
    <citation type="submission" date="2023-10" db="EMBL/GenBank/DDBJ databases">
        <authorList>
            <person name="Domelevo Entfellner J.-B."/>
        </authorList>
    </citation>
    <scope>NUCLEOTIDE SEQUENCE</scope>
</reference>
<dbReference type="EMBL" id="OY731401">
    <property type="protein sequence ID" value="CAJ1947712.1"/>
    <property type="molecule type" value="Genomic_DNA"/>
</dbReference>
<feature type="non-terminal residue" evidence="1">
    <location>
        <position position="1"/>
    </location>
</feature>
<dbReference type="AlphaFoldDB" id="A0AA86SJG8"/>
<sequence length="50" mass="5596">MLFQEGMFSCSFFIARRGLICAEVFAGSSLAFYLSLMHNGDDDGNNMHDE</sequence>
<proteinExistence type="predicted"/>
<name>A0AA86SJG8_9FABA</name>
<gene>
    <name evidence="1" type="ORF">AYBTSS11_LOCUS12807</name>
</gene>
<accession>A0AA86SJG8</accession>
<dbReference type="Gramene" id="rna-AYBTSS11_LOCUS12807">
    <property type="protein sequence ID" value="CAJ1947712.1"/>
    <property type="gene ID" value="gene-AYBTSS11_LOCUS12807"/>
</dbReference>
<protein>
    <submittedName>
        <fullName evidence="1">Uncharacterized protein</fullName>
    </submittedName>
</protein>
<evidence type="ECO:0000313" key="2">
    <source>
        <dbReference type="Proteomes" id="UP001189624"/>
    </source>
</evidence>
<organism evidence="1 2">
    <name type="scientific">Sphenostylis stenocarpa</name>
    <dbReference type="NCBI Taxonomy" id="92480"/>
    <lineage>
        <taxon>Eukaryota</taxon>
        <taxon>Viridiplantae</taxon>
        <taxon>Streptophyta</taxon>
        <taxon>Embryophyta</taxon>
        <taxon>Tracheophyta</taxon>
        <taxon>Spermatophyta</taxon>
        <taxon>Magnoliopsida</taxon>
        <taxon>eudicotyledons</taxon>
        <taxon>Gunneridae</taxon>
        <taxon>Pentapetalae</taxon>
        <taxon>rosids</taxon>
        <taxon>fabids</taxon>
        <taxon>Fabales</taxon>
        <taxon>Fabaceae</taxon>
        <taxon>Papilionoideae</taxon>
        <taxon>50 kb inversion clade</taxon>
        <taxon>NPAAA clade</taxon>
        <taxon>indigoferoid/millettioid clade</taxon>
        <taxon>Phaseoleae</taxon>
        <taxon>Sphenostylis</taxon>
    </lineage>
</organism>
<evidence type="ECO:0000313" key="1">
    <source>
        <dbReference type="EMBL" id="CAJ1947712.1"/>
    </source>
</evidence>
<dbReference type="Proteomes" id="UP001189624">
    <property type="component" value="Chromosome 4"/>
</dbReference>
<keyword evidence="2" id="KW-1185">Reference proteome</keyword>